<dbReference type="EMBL" id="JH793053">
    <property type="protein sequence ID" value="ELQ36113.1"/>
    <property type="molecule type" value="Genomic_DNA"/>
</dbReference>
<gene>
    <name evidence="1" type="ORF">OOU_Y34scaffold00669g98</name>
</gene>
<name>A0AA97PIW2_PYRO3</name>
<proteinExistence type="predicted"/>
<reference evidence="1" key="1">
    <citation type="journal article" date="2012" name="PLoS Genet.">
        <title>Comparative analysis of the genomes of two field isolates of the rice blast fungus Magnaporthe oryzae.</title>
        <authorList>
            <person name="Xue M."/>
            <person name="Yang J."/>
            <person name="Li Z."/>
            <person name="Hu S."/>
            <person name="Yao N."/>
            <person name="Dean R.A."/>
            <person name="Zhao W."/>
            <person name="Shen M."/>
            <person name="Zhang H."/>
            <person name="Li C."/>
            <person name="Liu L."/>
            <person name="Cao L."/>
            <person name="Xu X."/>
            <person name="Xing Y."/>
            <person name="Hsiang T."/>
            <person name="Zhang Z."/>
            <person name="Xu J.R."/>
            <person name="Peng Y.L."/>
        </authorList>
    </citation>
    <scope>NUCLEOTIDE SEQUENCE</scope>
    <source>
        <strain evidence="1">Y34</strain>
    </source>
</reference>
<evidence type="ECO:0000313" key="1">
    <source>
        <dbReference type="EMBL" id="ELQ36113.1"/>
    </source>
</evidence>
<dbReference type="Proteomes" id="UP000011086">
    <property type="component" value="Unassembled WGS sequence"/>
</dbReference>
<protein>
    <submittedName>
        <fullName evidence="1">Uncharacterized protein</fullName>
    </submittedName>
</protein>
<accession>A0AA97PIW2</accession>
<dbReference type="AlphaFoldDB" id="A0AA97PIW2"/>
<sequence length="582" mass="64786">MSKSSSVPSAQDYLERARMYYHDQNAEKARNYFEKCQAKGLNPEPTHYVRDYGCSCKDIMHELTRGLHGLNKRSVSQLAARPCVCKSKSDSARGLRPCHEDLHIGAIDGISACYELMGDFEASFDAALIMIHKAPMRPEGYLRAAKLTTKIKPDRYRTSELHISAAEYQLLKRLLSSHSRADPVARLPGELLIMIMSHFQLKDKLLPYLEVLEVRQGPIQRPKIGYGGPAGNGIVYDPPPFPEAATMKHLKRLVLESFEPESRKNSEPFRNIWAVLANVAPCLETIEFCGYNRPLFVKPFPKVKVLKLSMKPGGKPPNIRFLYLDVAVVHCTAVDPGAVPKLKTLVIGCLIPGFADTDDPVVGRRIFPSLPPTLRVLDLGMSSYSLVKEILFHYPEPLERPTLSHLEVFRLLDNDYDADAVLEVLKPSMESGSLRVMDVALPRSPAGALVDRLGYEAAIAATVDQFAGPDLPLSSLTTVGIPRYVTRNMRSYHSTHTTRPFVDWVAKFPNVDTVRFYPEAIENAAEAIVGLVKLPRVKTIYQNCLKGVLRDEVLALAGEAGVRIVDTPDAWFPAQFPPFPTA</sequence>
<organism evidence="1">
    <name type="scientific">Pyricularia oryzae (strain Y34)</name>
    <name type="common">Rice blast fungus</name>
    <name type="synonym">Magnaporthe oryzae</name>
    <dbReference type="NCBI Taxonomy" id="1143189"/>
    <lineage>
        <taxon>Eukaryota</taxon>
        <taxon>Fungi</taxon>
        <taxon>Dikarya</taxon>
        <taxon>Ascomycota</taxon>
        <taxon>Pezizomycotina</taxon>
        <taxon>Sordariomycetes</taxon>
        <taxon>Sordariomycetidae</taxon>
        <taxon>Magnaporthales</taxon>
        <taxon>Pyriculariaceae</taxon>
        <taxon>Pyricularia</taxon>
    </lineage>
</organism>